<evidence type="ECO:0000313" key="7">
    <source>
        <dbReference type="EMBL" id="EHQ25645.1"/>
    </source>
</evidence>
<evidence type="ECO:0000313" key="8">
    <source>
        <dbReference type="Proteomes" id="UP000002774"/>
    </source>
</evidence>
<keyword evidence="3 4" id="KW-0326">Glycosidase</keyword>
<dbReference type="SUPFAM" id="SSF51126">
    <property type="entry name" value="Pectin lyase-like"/>
    <property type="match status" value="1"/>
</dbReference>
<dbReference type="AlphaFoldDB" id="H1XZF7"/>
<dbReference type="eggNOG" id="COG5434">
    <property type="taxonomic scope" value="Bacteria"/>
</dbReference>
<dbReference type="EMBL" id="CM001403">
    <property type="protein sequence ID" value="EHQ25645.1"/>
    <property type="molecule type" value="Genomic_DNA"/>
</dbReference>
<dbReference type="InterPro" id="IPR051801">
    <property type="entry name" value="GH28_Enzymes"/>
</dbReference>
<dbReference type="PANTHER" id="PTHR31339:SF9">
    <property type="entry name" value="PLASMIN AND FIBRONECTIN-BINDING PROTEIN A"/>
    <property type="match status" value="1"/>
</dbReference>
<dbReference type="Pfam" id="PF12708">
    <property type="entry name" value="Pect-lyase_RHGA_epim"/>
    <property type="match status" value="1"/>
</dbReference>
<dbReference type="SMART" id="SM00710">
    <property type="entry name" value="PbH1"/>
    <property type="match status" value="7"/>
</dbReference>
<protein>
    <submittedName>
        <fullName evidence="7">Glycoside hydrolase family 28</fullName>
    </submittedName>
</protein>
<sequence length="542" mass="57993">MKNSKLNLLALLTVLYFCSSVAFGQERDMEYYIKNAPFKMGTIAAPQFADRTFNIKDFGAVGDGQTLNTGAIAKAIAACSAAGGGTVLIPAGLWLTGPIELKSNINLHADHGALILFSADHSLYSVMNGRGKPQLYGEKLENVAITGDGIYDGAGDTWRPLKKTKAAPTLWNDLVKSGGVLSKDGAMWWPTQQGMEGEAYLKTLKGKKDLTEADYAPAKDFLRPIMVIVANSKNVLIDGPTFKNSPNFAFNPKGCTNLIIRNVKIENEYYAQNGDAIDLSTCKNAIVYHCTVHAGDDGICMKSSGSKDKGTAALENVIIAENIVYHAHGGFVVGSNTDGGMNNIWVTNNTFVNTDVGIRIKSSRGRGGLVHNVFIDHIYMHDILNEAILFSTYYEDAGPEGDKGPVAVDDKTPRFEDFHISNVYCNNAKVAVSIVGLPEMPVSKIDLTDVTISATKAFSALEAADITLKNVKIISPDKTVYTLNNSRNINIVNAGFDGAATVFIAADGPKTSGITVTATNVSKVQNAVKLGPGVPKSAVIIK</sequence>
<dbReference type="PANTHER" id="PTHR31339">
    <property type="entry name" value="PECTIN LYASE-RELATED"/>
    <property type="match status" value="1"/>
</dbReference>
<evidence type="ECO:0000256" key="5">
    <source>
        <dbReference type="SAM" id="SignalP"/>
    </source>
</evidence>
<dbReference type="Pfam" id="PF00295">
    <property type="entry name" value="Glyco_hydro_28"/>
    <property type="match status" value="1"/>
</dbReference>
<comment type="similarity">
    <text evidence="1 4">Belongs to the glycosyl hydrolase 28 family.</text>
</comment>
<keyword evidence="8" id="KW-1185">Reference proteome</keyword>
<evidence type="ECO:0000259" key="6">
    <source>
        <dbReference type="Pfam" id="PF12708"/>
    </source>
</evidence>
<dbReference type="InterPro" id="IPR011050">
    <property type="entry name" value="Pectin_lyase_fold/virulence"/>
</dbReference>
<dbReference type="STRING" id="714943.Mucpa_1487"/>
<keyword evidence="5" id="KW-0732">Signal</keyword>
<feature type="chain" id="PRO_5003556911" evidence="5">
    <location>
        <begin position="25"/>
        <end position="542"/>
    </location>
</feature>
<dbReference type="OrthoDB" id="9795222at2"/>
<dbReference type="GO" id="GO:0005975">
    <property type="term" value="P:carbohydrate metabolic process"/>
    <property type="evidence" value="ECO:0007669"/>
    <property type="project" value="InterPro"/>
</dbReference>
<evidence type="ECO:0000256" key="3">
    <source>
        <dbReference type="ARBA" id="ARBA00023295"/>
    </source>
</evidence>
<dbReference type="InterPro" id="IPR000743">
    <property type="entry name" value="Glyco_hydro_28"/>
</dbReference>
<dbReference type="InterPro" id="IPR006626">
    <property type="entry name" value="PbH1"/>
</dbReference>
<dbReference type="InterPro" id="IPR024535">
    <property type="entry name" value="RHGA/B-epi-like_pectate_lyase"/>
</dbReference>
<dbReference type="GO" id="GO:0004650">
    <property type="term" value="F:polygalacturonase activity"/>
    <property type="evidence" value="ECO:0007669"/>
    <property type="project" value="InterPro"/>
</dbReference>
<accession>H1XZF7</accession>
<feature type="domain" description="Rhamnogalacturonase A/B/Epimerase-like pectate lyase" evidence="6">
    <location>
        <begin position="53"/>
        <end position="108"/>
    </location>
</feature>
<dbReference type="RefSeq" id="WP_008505478.1">
    <property type="nucleotide sequence ID" value="NZ_CM001403.1"/>
</dbReference>
<evidence type="ECO:0000256" key="2">
    <source>
        <dbReference type="ARBA" id="ARBA00022801"/>
    </source>
</evidence>
<name>H1XZF7_9SPHI</name>
<dbReference type="InterPro" id="IPR012334">
    <property type="entry name" value="Pectin_lyas_fold"/>
</dbReference>
<feature type="signal peptide" evidence="5">
    <location>
        <begin position="1"/>
        <end position="24"/>
    </location>
</feature>
<evidence type="ECO:0000256" key="4">
    <source>
        <dbReference type="RuleBase" id="RU361169"/>
    </source>
</evidence>
<organism evidence="7 8">
    <name type="scientific">Mucilaginibacter paludis DSM 18603</name>
    <dbReference type="NCBI Taxonomy" id="714943"/>
    <lineage>
        <taxon>Bacteria</taxon>
        <taxon>Pseudomonadati</taxon>
        <taxon>Bacteroidota</taxon>
        <taxon>Sphingobacteriia</taxon>
        <taxon>Sphingobacteriales</taxon>
        <taxon>Sphingobacteriaceae</taxon>
        <taxon>Mucilaginibacter</taxon>
    </lineage>
</organism>
<proteinExistence type="inferred from homology"/>
<dbReference type="Gene3D" id="2.160.20.10">
    <property type="entry name" value="Single-stranded right-handed beta-helix, Pectin lyase-like"/>
    <property type="match status" value="1"/>
</dbReference>
<dbReference type="Proteomes" id="UP000002774">
    <property type="component" value="Chromosome"/>
</dbReference>
<evidence type="ECO:0000256" key="1">
    <source>
        <dbReference type="ARBA" id="ARBA00008834"/>
    </source>
</evidence>
<gene>
    <name evidence="7" type="ORF">Mucpa_1487</name>
</gene>
<keyword evidence="2 4" id="KW-0378">Hydrolase</keyword>
<dbReference type="HOGENOM" id="CLU_016031_8_3_10"/>
<reference evidence="7" key="1">
    <citation type="submission" date="2011-09" db="EMBL/GenBank/DDBJ databases">
        <title>The permanent draft genome of Mucilaginibacter paludis DSM 18603.</title>
        <authorList>
            <consortium name="US DOE Joint Genome Institute (JGI-PGF)"/>
            <person name="Lucas S."/>
            <person name="Han J."/>
            <person name="Lapidus A."/>
            <person name="Bruce D."/>
            <person name="Goodwin L."/>
            <person name="Pitluck S."/>
            <person name="Peters L."/>
            <person name="Kyrpides N."/>
            <person name="Mavromatis K."/>
            <person name="Ivanova N."/>
            <person name="Mikhailova N."/>
            <person name="Held B."/>
            <person name="Detter J.C."/>
            <person name="Tapia R."/>
            <person name="Han C."/>
            <person name="Land M."/>
            <person name="Hauser L."/>
            <person name="Markowitz V."/>
            <person name="Cheng J.-F."/>
            <person name="Hugenholtz P."/>
            <person name="Woyke T."/>
            <person name="Wu D."/>
            <person name="Tindall B."/>
            <person name="Brambilla E."/>
            <person name="Klenk H.-P."/>
            <person name="Eisen J.A."/>
        </authorList>
    </citation>
    <scope>NUCLEOTIDE SEQUENCE [LARGE SCALE GENOMIC DNA]</scope>
    <source>
        <strain evidence="7">DSM 18603</strain>
    </source>
</reference>